<organism evidence="2">
    <name type="scientific">Symploca sp. SIO1C4</name>
    <dbReference type="NCBI Taxonomy" id="2607765"/>
    <lineage>
        <taxon>Bacteria</taxon>
        <taxon>Bacillati</taxon>
        <taxon>Cyanobacteriota</taxon>
        <taxon>Cyanophyceae</taxon>
        <taxon>Coleofasciculales</taxon>
        <taxon>Coleofasciculaceae</taxon>
        <taxon>Symploca</taxon>
    </lineage>
</organism>
<feature type="transmembrane region" description="Helical" evidence="1">
    <location>
        <begin position="6"/>
        <end position="32"/>
    </location>
</feature>
<keyword evidence="1" id="KW-1133">Transmembrane helix</keyword>
<keyword evidence="1" id="KW-0472">Membrane</keyword>
<proteinExistence type="predicted"/>
<sequence>MSELLQAFVLGNSAILTNACMLPLYPGMIAFLSSNNQNQKSHKISAWLGFIVLAGILSMMLLIGLLLYLINQSFGSILPFVLPAIYGIVIVLGCMMLWGYNPFARLIMVNAPVVSNPFGTAYLYGLMFGPMTLPCTGPIITTAFLLSVDATGTFSVGILASQLLYFLFFGLGFGWPLLLLPMLAVGAQRQFIGWMTKRHELLNRISGTMLIVIGLFGIVTELLPNL</sequence>
<keyword evidence="1" id="KW-0812">Transmembrane</keyword>
<evidence type="ECO:0000313" key="2">
    <source>
        <dbReference type="EMBL" id="NER30920.1"/>
    </source>
</evidence>
<feature type="transmembrane region" description="Helical" evidence="1">
    <location>
        <begin position="121"/>
        <end position="146"/>
    </location>
</feature>
<evidence type="ECO:0000256" key="1">
    <source>
        <dbReference type="SAM" id="Phobius"/>
    </source>
</evidence>
<gene>
    <name evidence="2" type="ORF">F6J89_25690</name>
</gene>
<name>A0A6B3NGY1_9CYAN</name>
<feature type="transmembrane region" description="Helical" evidence="1">
    <location>
        <begin position="158"/>
        <end position="180"/>
    </location>
</feature>
<dbReference type="AlphaFoldDB" id="A0A6B3NGY1"/>
<dbReference type="InterPro" id="IPR051790">
    <property type="entry name" value="Cytochrome_c-biogenesis_DsbD"/>
</dbReference>
<protein>
    <submittedName>
        <fullName evidence="2">Uncharacterized protein</fullName>
    </submittedName>
</protein>
<dbReference type="EMBL" id="JAAHFQ010000675">
    <property type="protein sequence ID" value="NER30920.1"/>
    <property type="molecule type" value="Genomic_DNA"/>
</dbReference>
<comment type="caution">
    <text evidence="2">The sequence shown here is derived from an EMBL/GenBank/DDBJ whole genome shotgun (WGS) entry which is preliminary data.</text>
</comment>
<accession>A0A6B3NGY1</accession>
<feature type="transmembrane region" description="Helical" evidence="1">
    <location>
        <begin position="76"/>
        <end position="100"/>
    </location>
</feature>
<feature type="transmembrane region" description="Helical" evidence="1">
    <location>
        <begin position="201"/>
        <end position="220"/>
    </location>
</feature>
<dbReference type="PANTHER" id="PTHR31272">
    <property type="entry name" value="CYTOCHROME C-TYPE BIOGENESIS PROTEIN HI_1454-RELATED"/>
    <property type="match status" value="1"/>
</dbReference>
<dbReference type="PANTHER" id="PTHR31272:SF9">
    <property type="entry name" value="BLL1027 PROTEIN"/>
    <property type="match status" value="1"/>
</dbReference>
<reference evidence="2" key="1">
    <citation type="submission" date="2019-11" db="EMBL/GenBank/DDBJ databases">
        <title>Genomic insights into an expanded diversity of filamentous marine cyanobacteria reveals the extraordinary biosynthetic potential of Moorea and Okeania.</title>
        <authorList>
            <person name="Ferreira Leao T."/>
            <person name="Wang M."/>
            <person name="Moss N."/>
            <person name="Da Silva R."/>
            <person name="Sanders J."/>
            <person name="Nurk S."/>
            <person name="Gurevich A."/>
            <person name="Humphrey G."/>
            <person name="Reher R."/>
            <person name="Zhu Q."/>
            <person name="Belda-Ferre P."/>
            <person name="Glukhov E."/>
            <person name="Rex R."/>
            <person name="Dorrestein P.C."/>
            <person name="Knight R."/>
            <person name="Pevzner P."/>
            <person name="Gerwick W.H."/>
            <person name="Gerwick L."/>
        </authorList>
    </citation>
    <scope>NUCLEOTIDE SEQUENCE</scope>
    <source>
        <strain evidence="2">SIO1C4</strain>
    </source>
</reference>
<feature type="transmembrane region" description="Helical" evidence="1">
    <location>
        <begin position="44"/>
        <end position="70"/>
    </location>
</feature>